<dbReference type="InterPro" id="IPR055170">
    <property type="entry name" value="GFO_IDH_MocA-like_dom"/>
</dbReference>
<dbReference type="InterPro" id="IPR050463">
    <property type="entry name" value="Gfo/Idh/MocA_oxidrdct_glycsds"/>
</dbReference>
<evidence type="ECO:0000259" key="3">
    <source>
        <dbReference type="Pfam" id="PF22725"/>
    </source>
</evidence>
<dbReference type="InterPro" id="IPR000683">
    <property type="entry name" value="Gfo/Idh/MocA-like_OxRdtase_N"/>
</dbReference>
<reference evidence="4 5" key="1">
    <citation type="submission" date="2015-07" db="EMBL/GenBank/DDBJ databases">
        <title>Whole genome sequence of Herpetosiphon geysericola DSM 7119.</title>
        <authorList>
            <person name="Hemp J."/>
            <person name="Ward L.M."/>
            <person name="Pace L.A."/>
            <person name="Fischer W.W."/>
        </authorList>
    </citation>
    <scope>NUCLEOTIDE SEQUENCE [LARGE SCALE GENOMIC DNA]</scope>
    <source>
        <strain evidence="4 5">DSM 7119</strain>
    </source>
</reference>
<evidence type="ECO:0000313" key="4">
    <source>
        <dbReference type="EMBL" id="KPL91192.1"/>
    </source>
</evidence>
<dbReference type="OrthoDB" id="9815825at2"/>
<dbReference type="PANTHER" id="PTHR43818">
    <property type="entry name" value="BCDNA.GH03377"/>
    <property type="match status" value="1"/>
</dbReference>
<evidence type="ECO:0000256" key="1">
    <source>
        <dbReference type="ARBA" id="ARBA00023002"/>
    </source>
</evidence>
<gene>
    <name evidence="4" type="ORF">SE18_03355</name>
</gene>
<dbReference type="SUPFAM" id="SSF51735">
    <property type="entry name" value="NAD(P)-binding Rossmann-fold domains"/>
    <property type="match status" value="1"/>
</dbReference>
<name>A0A0P6Z1V5_9CHLR</name>
<dbReference type="SUPFAM" id="SSF55347">
    <property type="entry name" value="Glyceraldehyde-3-phosphate dehydrogenase-like, C-terminal domain"/>
    <property type="match status" value="1"/>
</dbReference>
<dbReference type="EMBL" id="LGKP01000007">
    <property type="protein sequence ID" value="KPL91192.1"/>
    <property type="molecule type" value="Genomic_DNA"/>
</dbReference>
<evidence type="ECO:0000259" key="2">
    <source>
        <dbReference type="Pfam" id="PF01408"/>
    </source>
</evidence>
<dbReference type="AlphaFoldDB" id="A0A0P6Z1V5"/>
<dbReference type="PANTHER" id="PTHR43818:SF11">
    <property type="entry name" value="BCDNA.GH03377"/>
    <property type="match status" value="1"/>
</dbReference>
<dbReference type="GO" id="GO:0000166">
    <property type="term" value="F:nucleotide binding"/>
    <property type="evidence" value="ECO:0007669"/>
    <property type="project" value="InterPro"/>
</dbReference>
<keyword evidence="5" id="KW-1185">Reference proteome</keyword>
<protein>
    <recommendedName>
        <fullName evidence="6">Oxidoreductase</fullName>
    </recommendedName>
</protein>
<proteinExistence type="predicted"/>
<evidence type="ECO:0008006" key="6">
    <source>
        <dbReference type="Google" id="ProtNLM"/>
    </source>
</evidence>
<dbReference type="Gene3D" id="3.30.360.10">
    <property type="entry name" value="Dihydrodipicolinate Reductase, domain 2"/>
    <property type="match status" value="1"/>
</dbReference>
<comment type="caution">
    <text evidence="4">The sequence shown here is derived from an EMBL/GenBank/DDBJ whole genome shotgun (WGS) entry which is preliminary data.</text>
</comment>
<accession>A0A0P6Z1V5</accession>
<dbReference type="InterPro" id="IPR036291">
    <property type="entry name" value="NAD(P)-bd_dom_sf"/>
</dbReference>
<dbReference type="Proteomes" id="UP000050277">
    <property type="component" value="Unassembled WGS sequence"/>
</dbReference>
<dbReference type="Gene3D" id="3.40.50.720">
    <property type="entry name" value="NAD(P)-binding Rossmann-like Domain"/>
    <property type="match status" value="1"/>
</dbReference>
<dbReference type="Pfam" id="PF22725">
    <property type="entry name" value="GFO_IDH_MocA_C3"/>
    <property type="match status" value="1"/>
</dbReference>
<dbReference type="Pfam" id="PF01408">
    <property type="entry name" value="GFO_IDH_MocA"/>
    <property type="match status" value="1"/>
</dbReference>
<dbReference type="RefSeq" id="WP_054533004.1">
    <property type="nucleotide sequence ID" value="NZ_LGKP01000007.1"/>
</dbReference>
<keyword evidence="1" id="KW-0560">Oxidoreductase</keyword>
<feature type="domain" description="GFO/IDH/MocA-like oxidoreductase" evidence="3">
    <location>
        <begin position="126"/>
        <end position="257"/>
    </location>
</feature>
<dbReference type="PATRIC" id="fig|70996.4.peg.1163"/>
<feature type="domain" description="Gfo/Idh/MocA-like oxidoreductase N-terminal" evidence="2">
    <location>
        <begin position="1"/>
        <end position="114"/>
    </location>
</feature>
<dbReference type="GO" id="GO:0016491">
    <property type="term" value="F:oxidoreductase activity"/>
    <property type="evidence" value="ECO:0007669"/>
    <property type="project" value="UniProtKB-KW"/>
</dbReference>
<dbReference type="STRING" id="70996.SE18_03355"/>
<sequence>MKIAIIGTGWGARVQVPAFRSAGLKIVGIAAQNYEKTQREAATLEVEAFENWRDLLSSDADLISIVTPPGTHCEMSVAALQAGKHVLCEKPTALNQLEAQTMLETAQAHPEQLSLIDHELRFLPIFQMARALINDNAIGQIRHVNSSVIFSSRADPQRPWNWWSDKEQAGGAWGAIGSHQIDMLRWLCGDFSSIRAILHTFVGERPLDDQLLPVTSDDFATAQVRLVNGGFASVMISGVAALNENDRMIIHGEHGAIKIEGARLWHAERDGEWQERTPAHTVAIPSEISGNFPVGTVYLGHALKAYSRGQHDALAQAATFADGLLTQTLLDAAHRSDENDGGWISI</sequence>
<evidence type="ECO:0000313" key="5">
    <source>
        <dbReference type="Proteomes" id="UP000050277"/>
    </source>
</evidence>
<organism evidence="4 5">
    <name type="scientific">Herpetosiphon geysericola</name>
    <dbReference type="NCBI Taxonomy" id="70996"/>
    <lineage>
        <taxon>Bacteria</taxon>
        <taxon>Bacillati</taxon>
        <taxon>Chloroflexota</taxon>
        <taxon>Chloroflexia</taxon>
        <taxon>Herpetosiphonales</taxon>
        <taxon>Herpetosiphonaceae</taxon>
        <taxon>Herpetosiphon</taxon>
    </lineage>
</organism>